<sequence>MILPQNNEETLHLLATSTISAKPSKMNIVSLIKPLLISLNEADIPVCVIGEVVLNYYNVPRVVHDIEICVPELSLPEVVSNVSSTTELERVEVKDYDLFTEYKRGFPTFKASNTSLRLIVFPDTHFGIAPLRQSIVPSDERASTACSKQILDLVPQCEVQDLPIPRLPNLFTGLCSRLFESGNLMARIAVEQLVDGMNLDDDWIESNLGGATIKVRNLAAQLVLEKGFRHEEDMALGAMHSDFDAIRMQDLSSIPGSGF</sequence>
<accession>A0A167UTM2</accession>
<proteinExistence type="predicted"/>
<reference evidence="1" key="1">
    <citation type="journal article" date="2014" name="Genome Announc.">
        <title>Complete sequencing and chromosome-scale genome assembly of the industrial progenitor strain P2niaD18 from the penicillin producer Penicillium chrysogenum.</title>
        <authorList>
            <person name="Specht T."/>
            <person name="Dahlmann T.A."/>
            <person name="Zadra I."/>
            <person name="Kurnsteiner H."/>
            <person name="Kuck U."/>
        </authorList>
    </citation>
    <scope>NUCLEOTIDE SEQUENCE [LARGE SCALE GENOMIC DNA]</scope>
    <source>
        <strain evidence="1">P2niaD18</strain>
    </source>
</reference>
<organism evidence="1">
    <name type="scientific">Penicillium chrysogenum</name>
    <name type="common">Penicillium notatum</name>
    <dbReference type="NCBI Taxonomy" id="5076"/>
    <lineage>
        <taxon>Eukaryota</taxon>
        <taxon>Fungi</taxon>
        <taxon>Dikarya</taxon>
        <taxon>Ascomycota</taxon>
        <taxon>Pezizomycotina</taxon>
        <taxon>Eurotiomycetes</taxon>
        <taxon>Eurotiomycetidae</taxon>
        <taxon>Eurotiales</taxon>
        <taxon>Aspergillaceae</taxon>
        <taxon>Penicillium</taxon>
        <taxon>Penicillium chrysogenum species complex</taxon>
    </lineage>
</organism>
<dbReference type="EMBL" id="CM002799">
    <property type="protein sequence ID" value="KZN89629.1"/>
    <property type="molecule type" value="Genomic_DNA"/>
</dbReference>
<gene>
    <name evidence="1" type="ORF">EN45_082430</name>
</gene>
<name>A0A167UTM2_PENCH</name>
<dbReference type="AlphaFoldDB" id="A0A167UTM2"/>
<evidence type="ECO:0000313" key="1">
    <source>
        <dbReference type="EMBL" id="KZN89629.1"/>
    </source>
</evidence>
<dbReference type="Proteomes" id="UP000076449">
    <property type="component" value="Chromosome II"/>
</dbReference>
<protein>
    <submittedName>
        <fullName evidence="1">Uncharacterized protein</fullName>
    </submittedName>
</protein>